<gene>
    <name evidence="1" type="ORF">K441DRAFT_671147</name>
</gene>
<reference evidence="1 2" key="1">
    <citation type="journal article" date="2016" name="Nat. Commun.">
        <title>Ectomycorrhizal ecology is imprinted in the genome of the dominant symbiotic fungus Cenococcum geophilum.</title>
        <authorList>
            <consortium name="DOE Joint Genome Institute"/>
            <person name="Peter M."/>
            <person name="Kohler A."/>
            <person name="Ohm R.A."/>
            <person name="Kuo A."/>
            <person name="Krutzmann J."/>
            <person name="Morin E."/>
            <person name="Arend M."/>
            <person name="Barry K.W."/>
            <person name="Binder M."/>
            <person name="Choi C."/>
            <person name="Clum A."/>
            <person name="Copeland A."/>
            <person name="Grisel N."/>
            <person name="Haridas S."/>
            <person name="Kipfer T."/>
            <person name="LaButti K."/>
            <person name="Lindquist E."/>
            <person name="Lipzen A."/>
            <person name="Maire R."/>
            <person name="Meier B."/>
            <person name="Mihaltcheva S."/>
            <person name="Molinier V."/>
            <person name="Murat C."/>
            <person name="Poggeler S."/>
            <person name="Quandt C.A."/>
            <person name="Sperisen C."/>
            <person name="Tritt A."/>
            <person name="Tisserant E."/>
            <person name="Crous P.W."/>
            <person name="Henrissat B."/>
            <person name="Nehls U."/>
            <person name="Egli S."/>
            <person name="Spatafora J.W."/>
            <person name="Grigoriev I.V."/>
            <person name="Martin F.M."/>
        </authorList>
    </citation>
    <scope>NUCLEOTIDE SEQUENCE [LARGE SCALE GENOMIC DNA]</scope>
    <source>
        <strain evidence="1 2">1.58</strain>
    </source>
</reference>
<name>A0ACC8ELJ1_9PEZI</name>
<evidence type="ECO:0000313" key="1">
    <source>
        <dbReference type="EMBL" id="OCK87218.1"/>
    </source>
</evidence>
<feature type="non-terminal residue" evidence="1">
    <location>
        <position position="77"/>
    </location>
</feature>
<dbReference type="EMBL" id="KV748265">
    <property type="protein sequence ID" value="OCK87218.1"/>
    <property type="molecule type" value="Genomic_DNA"/>
</dbReference>
<evidence type="ECO:0000313" key="2">
    <source>
        <dbReference type="Proteomes" id="UP000250078"/>
    </source>
</evidence>
<dbReference type="Proteomes" id="UP000250078">
    <property type="component" value="Unassembled WGS sequence"/>
</dbReference>
<protein>
    <submittedName>
        <fullName evidence="1">Uncharacterized protein</fullName>
    </submittedName>
</protein>
<keyword evidence="2" id="KW-1185">Reference proteome</keyword>
<organism evidence="1 2">
    <name type="scientific">Cenococcum geophilum 1.58</name>
    <dbReference type="NCBI Taxonomy" id="794803"/>
    <lineage>
        <taxon>Eukaryota</taxon>
        <taxon>Fungi</taxon>
        <taxon>Dikarya</taxon>
        <taxon>Ascomycota</taxon>
        <taxon>Pezizomycotina</taxon>
        <taxon>Dothideomycetes</taxon>
        <taxon>Pleosporomycetidae</taxon>
        <taxon>Gloniales</taxon>
        <taxon>Gloniaceae</taxon>
        <taxon>Cenococcum</taxon>
    </lineage>
</organism>
<accession>A0ACC8ELJ1</accession>
<proteinExistence type="predicted"/>
<sequence length="77" mass="8565">MALNILTILATSNDCKRAFGKAGDLLEPRLLKLHPNIITALQYNRSYLRISSKDLVDKQDLPTKAFLTKPSLPPCQA</sequence>